<proteinExistence type="predicted"/>
<organism evidence="3 4">
    <name type="scientific">Saccharospirillum mangrovi</name>
    <dbReference type="NCBI Taxonomy" id="2161747"/>
    <lineage>
        <taxon>Bacteria</taxon>
        <taxon>Pseudomonadati</taxon>
        <taxon>Pseudomonadota</taxon>
        <taxon>Gammaproteobacteria</taxon>
        <taxon>Oceanospirillales</taxon>
        <taxon>Saccharospirillaceae</taxon>
        <taxon>Saccharospirillum</taxon>
    </lineage>
</organism>
<name>A0ABV7ZXT8_9GAMM</name>
<sequence>MSSSDSSKKVVTEIAPAKLALNHYLAIMLEEATSWEDELEPAVAVPDEPAQQEPVSEPPPAPDTATVVPDPEPEPEVEPSLPEPPVALAPVEPKSAPKAPAPVETTPPVVLPEEGAPTFNDEIHLGAQQPILAWEENGRPGWAQSRFDCLLFKVDGLALAVPMILLGTIYKMDSELTPLFGQPDWFLGLLRVHDGRNIRVVDTARLVMPERYRSEAIESLTYAIGIHDCDWAMGCHEVVGSITLTPDDVKWRSERTRRPWLAGTVVDHMCALIDLDAFETTLLAQRAKASKSK</sequence>
<protein>
    <submittedName>
        <fullName evidence="3">Chemotaxis protein CheW</fullName>
    </submittedName>
</protein>
<dbReference type="InterPro" id="IPR002545">
    <property type="entry name" value="CheW-lke_dom"/>
</dbReference>
<keyword evidence="4" id="KW-1185">Reference proteome</keyword>
<dbReference type="EMBL" id="JBHRYR010000003">
    <property type="protein sequence ID" value="MFC3853332.1"/>
    <property type="molecule type" value="Genomic_DNA"/>
</dbReference>
<feature type="region of interest" description="Disordered" evidence="1">
    <location>
        <begin position="38"/>
        <end position="108"/>
    </location>
</feature>
<comment type="caution">
    <text evidence="3">The sequence shown here is derived from an EMBL/GenBank/DDBJ whole genome shotgun (WGS) entry which is preliminary data.</text>
</comment>
<evidence type="ECO:0000256" key="1">
    <source>
        <dbReference type="SAM" id="MobiDB-lite"/>
    </source>
</evidence>
<dbReference type="Proteomes" id="UP001595617">
    <property type="component" value="Unassembled WGS sequence"/>
</dbReference>
<dbReference type="SMART" id="SM00260">
    <property type="entry name" value="CheW"/>
    <property type="match status" value="1"/>
</dbReference>
<dbReference type="Pfam" id="PF01584">
    <property type="entry name" value="CheW"/>
    <property type="match status" value="1"/>
</dbReference>
<feature type="domain" description="CheW-like" evidence="2">
    <location>
        <begin position="144"/>
        <end position="279"/>
    </location>
</feature>
<evidence type="ECO:0000259" key="2">
    <source>
        <dbReference type="SMART" id="SM00260"/>
    </source>
</evidence>
<gene>
    <name evidence="3" type="ORF">ACFOOG_10860</name>
</gene>
<dbReference type="PIRSF" id="PIRSF020479">
    <property type="entry name" value="UCP020479_CheW"/>
    <property type="match status" value="1"/>
</dbReference>
<evidence type="ECO:0000313" key="3">
    <source>
        <dbReference type="EMBL" id="MFC3853332.1"/>
    </source>
</evidence>
<reference evidence="4" key="1">
    <citation type="journal article" date="2019" name="Int. J. Syst. Evol. Microbiol.">
        <title>The Global Catalogue of Microorganisms (GCM) 10K type strain sequencing project: providing services to taxonomists for standard genome sequencing and annotation.</title>
        <authorList>
            <consortium name="The Broad Institute Genomics Platform"/>
            <consortium name="The Broad Institute Genome Sequencing Center for Infectious Disease"/>
            <person name="Wu L."/>
            <person name="Ma J."/>
        </authorList>
    </citation>
    <scope>NUCLEOTIDE SEQUENCE [LARGE SCALE GENOMIC DNA]</scope>
    <source>
        <strain evidence="4">IBRC 10765</strain>
    </source>
</reference>
<dbReference type="InterPro" id="IPR014506">
    <property type="entry name" value="UCP020479_CheW"/>
</dbReference>
<dbReference type="SUPFAM" id="SSF50341">
    <property type="entry name" value="CheW-like"/>
    <property type="match status" value="1"/>
</dbReference>
<dbReference type="InterPro" id="IPR036061">
    <property type="entry name" value="CheW-like_dom_sf"/>
</dbReference>
<accession>A0ABV7ZXT8</accession>
<feature type="compositionally biased region" description="Low complexity" evidence="1">
    <location>
        <begin position="88"/>
        <end position="108"/>
    </location>
</feature>
<evidence type="ECO:0000313" key="4">
    <source>
        <dbReference type="Proteomes" id="UP001595617"/>
    </source>
</evidence>
<dbReference type="RefSeq" id="WP_380696386.1">
    <property type="nucleotide sequence ID" value="NZ_JBHRYR010000003.1"/>
</dbReference>